<feature type="transmembrane region" description="Helical" evidence="1">
    <location>
        <begin position="49"/>
        <end position="72"/>
    </location>
</feature>
<dbReference type="RefSeq" id="XP_031770636.2">
    <property type="nucleotide sequence ID" value="XM_031914776.2"/>
</dbReference>
<gene>
    <name evidence="3" type="primary">LOC116413815</name>
</gene>
<keyword evidence="1" id="KW-0472">Membrane</keyword>
<organism evidence="2 3">
    <name type="scientific">Galleria mellonella</name>
    <name type="common">Greater wax moth</name>
    <dbReference type="NCBI Taxonomy" id="7137"/>
    <lineage>
        <taxon>Eukaryota</taxon>
        <taxon>Metazoa</taxon>
        <taxon>Ecdysozoa</taxon>
        <taxon>Arthropoda</taxon>
        <taxon>Hexapoda</taxon>
        <taxon>Insecta</taxon>
        <taxon>Pterygota</taxon>
        <taxon>Neoptera</taxon>
        <taxon>Endopterygota</taxon>
        <taxon>Lepidoptera</taxon>
        <taxon>Glossata</taxon>
        <taxon>Ditrysia</taxon>
        <taxon>Pyraloidea</taxon>
        <taxon>Pyralidae</taxon>
        <taxon>Galleriinae</taxon>
        <taxon>Galleria</taxon>
    </lineage>
</organism>
<protein>
    <submittedName>
        <fullName evidence="3">Uncharacterized protein LOC116413815</fullName>
    </submittedName>
</protein>
<dbReference type="GeneID" id="116413815"/>
<keyword evidence="2" id="KW-1185">Reference proteome</keyword>
<dbReference type="AlphaFoldDB" id="A0A6J3CE10"/>
<dbReference type="KEGG" id="gmw:116413815"/>
<evidence type="ECO:0000313" key="2">
    <source>
        <dbReference type="Proteomes" id="UP001652740"/>
    </source>
</evidence>
<accession>A0A6J3CE10</accession>
<name>A0A6J3CE10_GALME</name>
<reference evidence="3" key="1">
    <citation type="submission" date="2025-08" db="UniProtKB">
        <authorList>
            <consortium name="RefSeq"/>
        </authorList>
    </citation>
    <scope>IDENTIFICATION</scope>
    <source>
        <tissue evidence="3">Whole larvae</tissue>
    </source>
</reference>
<feature type="transmembrane region" description="Helical" evidence="1">
    <location>
        <begin position="98"/>
        <end position="116"/>
    </location>
</feature>
<evidence type="ECO:0000256" key="1">
    <source>
        <dbReference type="SAM" id="Phobius"/>
    </source>
</evidence>
<evidence type="ECO:0000313" key="3">
    <source>
        <dbReference type="RefSeq" id="XP_031770636.2"/>
    </source>
</evidence>
<dbReference type="InParanoid" id="A0A6J3CE10"/>
<sequence length="164" mass="19367">MIFYRYIILWFIEYFGLNKPSPREELLMKLLKKKKKVEHKTQLKVDQTYNFYVTMLLSVICPLICLSVPLAILDSPCDILLEYELHQCYAIAKFLKEYINVVDFFILALIITLIRISTKMILDGIKYTKINISPWLEMGKYTLPSKTIQIIVHEDSECEIMQSF</sequence>
<keyword evidence="1" id="KW-0812">Transmembrane</keyword>
<keyword evidence="1" id="KW-1133">Transmembrane helix</keyword>
<proteinExistence type="predicted"/>
<dbReference type="Proteomes" id="UP001652740">
    <property type="component" value="Unplaced"/>
</dbReference>